<keyword evidence="1" id="KW-0812">Transmembrane</keyword>
<proteinExistence type="predicted"/>
<gene>
    <name evidence="2" type="ORF">HPP92_019725</name>
</gene>
<evidence type="ECO:0000256" key="1">
    <source>
        <dbReference type="SAM" id="Phobius"/>
    </source>
</evidence>
<evidence type="ECO:0000313" key="2">
    <source>
        <dbReference type="EMBL" id="KAG0463656.1"/>
    </source>
</evidence>
<dbReference type="AlphaFoldDB" id="A0A835PZX4"/>
<keyword evidence="3" id="KW-1185">Reference proteome</keyword>
<keyword evidence="1" id="KW-1133">Transmembrane helix</keyword>
<organism evidence="2 3">
    <name type="scientific">Vanilla planifolia</name>
    <name type="common">Vanilla</name>
    <dbReference type="NCBI Taxonomy" id="51239"/>
    <lineage>
        <taxon>Eukaryota</taxon>
        <taxon>Viridiplantae</taxon>
        <taxon>Streptophyta</taxon>
        <taxon>Embryophyta</taxon>
        <taxon>Tracheophyta</taxon>
        <taxon>Spermatophyta</taxon>
        <taxon>Magnoliopsida</taxon>
        <taxon>Liliopsida</taxon>
        <taxon>Asparagales</taxon>
        <taxon>Orchidaceae</taxon>
        <taxon>Vanilloideae</taxon>
        <taxon>Vanilleae</taxon>
        <taxon>Vanilla</taxon>
    </lineage>
</organism>
<dbReference type="OrthoDB" id="342454at2759"/>
<feature type="transmembrane region" description="Helical" evidence="1">
    <location>
        <begin position="80"/>
        <end position="100"/>
    </location>
</feature>
<dbReference type="EMBL" id="JADCNL010000010">
    <property type="protein sequence ID" value="KAG0463656.1"/>
    <property type="molecule type" value="Genomic_DNA"/>
</dbReference>
<evidence type="ECO:0000313" key="3">
    <source>
        <dbReference type="Proteomes" id="UP000636800"/>
    </source>
</evidence>
<name>A0A835PZX4_VANPL</name>
<feature type="transmembrane region" description="Helical" evidence="1">
    <location>
        <begin position="39"/>
        <end position="59"/>
    </location>
</feature>
<dbReference type="Proteomes" id="UP000636800">
    <property type="component" value="Chromosome 10"/>
</dbReference>
<comment type="caution">
    <text evidence="2">The sequence shown here is derived from an EMBL/GenBank/DDBJ whole genome shotgun (WGS) entry which is preliminary data.</text>
</comment>
<keyword evidence="1" id="KW-0472">Membrane</keyword>
<accession>A0A835PZX4</accession>
<reference evidence="2 3" key="1">
    <citation type="journal article" date="2020" name="Nat. Food">
        <title>A phased Vanilla planifolia genome enables genetic improvement of flavour and production.</title>
        <authorList>
            <person name="Hasing T."/>
            <person name="Tang H."/>
            <person name="Brym M."/>
            <person name="Khazi F."/>
            <person name="Huang T."/>
            <person name="Chambers A.H."/>
        </authorList>
    </citation>
    <scope>NUCLEOTIDE SEQUENCE [LARGE SCALE GENOMIC DNA]</scope>
    <source>
        <tissue evidence="2">Leaf</tissue>
    </source>
</reference>
<sequence>MDLLSLLPLWNHVTAAEGIMINSIEFGEIGLPRSCMRIEGSMIFGCNQIFGFLLLINYLKFSCKCINNNRCSLRKHQQALLENHSVAMEGFGVIGGVILYKDNRSTQM</sequence>
<protein>
    <submittedName>
        <fullName evidence="2">Uncharacterized protein</fullName>
    </submittedName>
</protein>